<dbReference type="RefSeq" id="WP_008333923.1">
    <property type="nucleotide sequence ID" value="NZ_VNHV01000004.1"/>
</dbReference>
<sequence>MTLPARYGRAPLRGVNKGPNMHIRRALPLLAPLALAACTVPAQIDQAPVPYTALKPLNEVGTSSFSVRVMNGASRIPKEMTGIPCTFGGDGFVSSFTAPAIVTAPNMGARTPAASVKCSFEGRTQTRALQAQNKTLGDITGTVSAGANAGVVGVLVGGAVAAAQTVTRDKTADVWGYPDVTITFD</sequence>
<reference evidence="1 2" key="1">
    <citation type="journal article" date="2010" name="J. Bacteriol.">
        <title>Genome sequences of Pelagibaca bermudensis HTCC2601T and Maritimibacter alkaliphilus HTCC2654T, the type strains of two marine Roseobacter genera.</title>
        <authorList>
            <person name="Thrash J.C."/>
            <person name="Cho J.C."/>
            <person name="Ferriera S."/>
            <person name="Johnson J."/>
            <person name="Vergin K.L."/>
            <person name="Giovannoni S.J."/>
        </authorList>
    </citation>
    <scope>NUCLEOTIDE SEQUENCE [LARGE SCALE GENOMIC DNA]</scope>
    <source>
        <strain evidence="1 2">HTCC2654</strain>
    </source>
</reference>
<comment type="caution">
    <text evidence="1">The sequence shown here is derived from an EMBL/GenBank/DDBJ whole genome shotgun (WGS) entry which is preliminary data.</text>
</comment>
<name>A3VBX9_9RHOB</name>
<evidence type="ECO:0008006" key="3">
    <source>
        <dbReference type="Google" id="ProtNLM"/>
    </source>
</evidence>
<accession>A3VBX9</accession>
<evidence type="ECO:0000313" key="2">
    <source>
        <dbReference type="Proteomes" id="UP000002931"/>
    </source>
</evidence>
<dbReference type="AlphaFoldDB" id="A3VBX9"/>
<dbReference type="EMBL" id="AAMT01000002">
    <property type="protein sequence ID" value="EAQ14462.1"/>
    <property type="molecule type" value="Genomic_DNA"/>
</dbReference>
<keyword evidence="2" id="KW-1185">Reference proteome</keyword>
<evidence type="ECO:0000313" key="1">
    <source>
        <dbReference type="EMBL" id="EAQ14462.1"/>
    </source>
</evidence>
<dbReference type="HOGENOM" id="CLU_1459665_0_0_5"/>
<proteinExistence type="predicted"/>
<dbReference type="Proteomes" id="UP000002931">
    <property type="component" value="Unassembled WGS sequence"/>
</dbReference>
<dbReference type="STRING" id="314271.RB2654_17371"/>
<dbReference type="eggNOG" id="ENOG5033H7W">
    <property type="taxonomic scope" value="Bacteria"/>
</dbReference>
<gene>
    <name evidence="1" type="ORF">RB2654_17371</name>
</gene>
<protein>
    <recommendedName>
        <fullName evidence="3">Lipoprotein</fullName>
    </recommendedName>
</protein>
<organism evidence="1 2">
    <name type="scientific">Maritimibacter alkaliphilus HTCC2654</name>
    <dbReference type="NCBI Taxonomy" id="314271"/>
    <lineage>
        <taxon>Bacteria</taxon>
        <taxon>Pseudomonadati</taxon>
        <taxon>Pseudomonadota</taxon>
        <taxon>Alphaproteobacteria</taxon>
        <taxon>Rhodobacterales</taxon>
        <taxon>Roseobacteraceae</taxon>
        <taxon>Maritimibacter</taxon>
    </lineage>
</organism>